<feature type="transmembrane region" description="Helical" evidence="9">
    <location>
        <begin position="124"/>
        <end position="146"/>
    </location>
</feature>
<proteinExistence type="inferred from homology"/>
<evidence type="ECO:0000256" key="2">
    <source>
        <dbReference type="ARBA" id="ARBA00022448"/>
    </source>
</evidence>
<evidence type="ECO:0000256" key="5">
    <source>
        <dbReference type="ARBA" id="ARBA00022692"/>
    </source>
</evidence>
<comment type="similarity">
    <text evidence="8">Belongs to the TRAP transporter small permease family.</text>
</comment>
<keyword evidence="5 9" id="KW-0812">Transmembrane</keyword>
<dbReference type="PANTHER" id="PTHR35011:SF2">
    <property type="entry name" value="2,3-DIKETO-L-GULONATE TRAP TRANSPORTER SMALL PERMEASE PROTEIN YIAM"/>
    <property type="match status" value="1"/>
</dbReference>
<evidence type="ECO:0000256" key="3">
    <source>
        <dbReference type="ARBA" id="ARBA00022475"/>
    </source>
</evidence>
<gene>
    <name evidence="11" type="ORF">G5B36_12285</name>
</gene>
<accession>A0ABX2HJD6</accession>
<comment type="subcellular location">
    <subcellularLocation>
        <location evidence="1">Cell inner membrane</location>
        <topology evidence="1">Multi-pass membrane protein</topology>
    </subcellularLocation>
</comment>
<dbReference type="Pfam" id="PF04290">
    <property type="entry name" value="DctQ"/>
    <property type="match status" value="1"/>
</dbReference>
<protein>
    <submittedName>
        <fullName evidence="11">TRAP transporter small permease</fullName>
    </submittedName>
</protein>
<feature type="transmembrane region" description="Helical" evidence="9">
    <location>
        <begin position="88"/>
        <end position="112"/>
    </location>
</feature>
<evidence type="ECO:0000259" key="10">
    <source>
        <dbReference type="Pfam" id="PF04290"/>
    </source>
</evidence>
<dbReference type="RefSeq" id="WP_165642218.1">
    <property type="nucleotide sequence ID" value="NZ_JAAITT010000015.1"/>
</dbReference>
<feature type="transmembrane region" description="Helical" evidence="9">
    <location>
        <begin position="50"/>
        <end position="67"/>
    </location>
</feature>
<sequence>MKQMNRFNRKVQKIIEAFLCIASVIMLAVNLAQVLFRYIFHASILWSEELSTYLYVWIIFFSLYAACRERNELNIAVISFKSPKKMKIVSIIREFLGLITCMALLAGSILMIQNALAYPQKTASLKIITAYLYFCMPVSFALLSWVKAVNIIQDILDLSGTEKPESSDIGGEPES</sequence>
<organism evidence="11 12">
    <name type="scientific">Enterocloster aldenensis</name>
    <dbReference type="NCBI Taxonomy" id="358742"/>
    <lineage>
        <taxon>Bacteria</taxon>
        <taxon>Bacillati</taxon>
        <taxon>Bacillota</taxon>
        <taxon>Clostridia</taxon>
        <taxon>Lachnospirales</taxon>
        <taxon>Lachnospiraceae</taxon>
        <taxon>Enterocloster</taxon>
    </lineage>
</organism>
<keyword evidence="6 9" id="KW-1133">Transmembrane helix</keyword>
<feature type="domain" description="Tripartite ATP-independent periplasmic transporters DctQ component" evidence="10">
    <location>
        <begin position="26"/>
        <end position="155"/>
    </location>
</feature>
<keyword evidence="7 9" id="KW-0472">Membrane</keyword>
<evidence type="ECO:0000256" key="7">
    <source>
        <dbReference type="ARBA" id="ARBA00023136"/>
    </source>
</evidence>
<dbReference type="PANTHER" id="PTHR35011">
    <property type="entry name" value="2,3-DIKETO-L-GULONATE TRAP TRANSPORTER SMALL PERMEASE PROTEIN YIAM"/>
    <property type="match status" value="1"/>
</dbReference>
<keyword evidence="2" id="KW-0813">Transport</keyword>
<feature type="transmembrane region" description="Helical" evidence="9">
    <location>
        <begin position="14"/>
        <end position="38"/>
    </location>
</feature>
<evidence type="ECO:0000256" key="9">
    <source>
        <dbReference type="SAM" id="Phobius"/>
    </source>
</evidence>
<reference evidence="11 12" key="1">
    <citation type="journal article" date="2020" name="Cell Host Microbe">
        <title>Functional and Genomic Variation between Human-Derived Isolates of Lachnospiraceae Reveals Inter- and Intra-Species Diversity.</title>
        <authorList>
            <person name="Sorbara M.T."/>
            <person name="Littmann E.R."/>
            <person name="Fontana E."/>
            <person name="Moody T.U."/>
            <person name="Kohout C.E."/>
            <person name="Gjonbalaj M."/>
            <person name="Eaton V."/>
            <person name="Seok R."/>
            <person name="Leiner I.M."/>
            <person name="Pamer E.G."/>
        </authorList>
    </citation>
    <scope>NUCLEOTIDE SEQUENCE [LARGE SCALE GENOMIC DNA]</scope>
    <source>
        <strain evidence="11 12">MSK.1.17</strain>
    </source>
</reference>
<evidence type="ECO:0000256" key="8">
    <source>
        <dbReference type="ARBA" id="ARBA00038436"/>
    </source>
</evidence>
<dbReference type="Proteomes" id="UP000669239">
    <property type="component" value="Unassembled WGS sequence"/>
</dbReference>
<evidence type="ECO:0000256" key="6">
    <source>
        <dbReference type="ARBA" id="ARBA00022989"/>
    </source>
</evidence>
<evidence type="ECO:0000313" key="11">
    <source>
        <dbReference type="EMBL" id="NSJ49476.1"/>
    </source>
</evidence>
<keyword evidence="12" id="KW-1185">Reference proteome</keyword>
<name>A0ABX2HJD6_9FIRM</name>
<evidence type="ECO:0000256" key="4">
    <source>
        <dbReference type="ARBA" id="ARBA00022519"/>
    </source>
</evidence>
<dbReference type="InterPro" id="IPR055348">
    <property type="entry name" value="DctQ"/>
</dbReference>
<dbReference type="EMBL" id="JAAITT010000015">
    <property type="protein sequence ID" value="NSJ49476.1"/>
    <property type="molecule type" value="Genomic_DNA"/>
</dbReference>
<keyword evidence="3" id="KW-1003">Cell membrane</keyword>
<dbReference type="InterPro" id="IPR007387">
    <property type="entry name" value="TRAP_DctQ"/>
</dbReference>
<comment type="caution">
    <text evidence="11">The sequence shown here is derived from an EMBL/GenBank/DDBJ whole genome shotgun (WGS) entry which is preliminary data.</text>
</comment>
<keyword evidence="4" id="KW-0997">Cell inner membrane</keyword>
<evidence type="ECO:0000313" key="12">
    <source>
        <dbReference type="Proteomes" id="UP000669239"/>
    </source>
</evidence>
<evidence type="ECO:0000256" key="1">
    <source>
        <dbReference type="ARBA" id="ARBA00004429"/>
    </source>
</evidence>